<feature type="region of interest" description="Disordered" evidence="1">
    <location>
        <begin position="157"/>
        <end position="193"/>
    </location>
</feature>
<dbReference type="Proteomes" id="UP000215914">
    <property type="component" value="Chromosome 8"/>
</dbReference>
<dbReference type="InterPro" id="IPR055281">
    <property type="entry name" value="GIR1-2/SIED1"/>
</dbReference>
<reference evidence="4" key="2">
    <citation type="submission" date="2017-02" db="EMBL/GenBank/DDBJ databases">
        <title>Sunflower complete genome.</title>
        <authorList>
            <person name="Langlade N."/>
            <person name="Munos S."/>
        </authorList>
    </citation>
    <scope>NUCLEOTIDE SEQUENCE [LARGE SCALE GENOMIC DNA]</scope>
    <source>
        <tissue evidence="4">Leaves</tissue>
    </source>
</reference>
<dbReference type="EMBL" id="CM007897">
    <property type="protein sequence ID" value="OTG17904.1"/>
    <property type="molecule type" value="Genomic_DNA"/>
</dbReference>
<dbReference type="InParanoid" id="A0A251U427"/>
<reference evidence="3 5" key="1">
    <citation type="journal article" date="2017" name="Nature">
        <title>The sunflower genome provides insights into oil metabolism, flowering and Asterid evolution.</title>
        <authorList>
            <person name="Badouin H."/>
            <person name="Gouzy J."/>
            <person name="Grassa C.J."/>
            <person name="Murat F."/>
            <person name="Staton S.E."/>
            <person name="Cottret L."/>
            <person name="Lelandais-Briere C."/>
            <person name="Owens G.L."/>
            <person name="Carrere S."/>
            <person name="Mayjonade B."/>
            <person name="Legrand L."/>
            <person name="Gill N."/>
            <person name="Kane N.C."/>
            <person name="Bowers J.E."/>
            <person name="Hubner S."/>
            <person name="Bellec A."/>
            <person name="Berard A."/>
            <person name="Berges H."/>
            <person name="Blanchet N."/>
            <person name="Boniface M.C."/>
            <person name="Brunel D."/>
            <person name="Catrice O."/>
            <person name="Chaidir N."/>
            <person name="Claudel C."/>
            <person name="Donnadieu C."/>
            <person name="Faraut T."/>
            <person name="Fievet G."/>
            <person name="Helmstetter N."/>
            <person name="King M."/>
            <person name="Knapp S.J."/>
            <person name="Lai Z."/>
            <person name="Le Paslier M.C."/>
            <person name="Lippi Y."/>
            <person name="Lorenzon L."/>
            <person name="Mandel J.R."/>
            <person name="Marage G."/>
            <person name="Marchand G."/>
            <person name="Marquand E."/>
            <person name="Bret-Mestries E."/>
            <person name="Morien E."/>
            <person name="Nambeesan S."/>
            <person name="Nguyen T."/>
            <person name="Pegot-Espagnet P."/>
            <person name="Pouilly N."/>
            <person name="Raftis F."/>
            <person name="Sallet E."/>
            <person name="Schiex T."/>
            <person name="Thomas J."/>
            <person name="Vandecasteele C."/>
            <person name="Vares D."/>
            <person name="Vear F."/>
            <person name="Vautrin S."/>
            <person name="Crespi M."/>
            <person name="Mangin B."/>
            <person name="Burke J.M."/>
            <person name="Salse J."/>
            <person name="Munos S."/>
            <person name="Vincourt P."/>
            <person name="Rieseberg L.H."/>
            <person name="Langlade N.B."/>
        </authorList>
    </citation>
    <scope>NUCLEOTIDE SEQUENCE [LARGE SCALE GENOMIC DNA]</scope>
    <source>
        <strain evidence="5">cv. SF193</strain>
        <tissue evidence="3">Leaves</tissue>
    </source>
</reference>
<evidence type="ECO:0000313" key="4">
    <source>
        <dbReference type="EMBL" id="OTG17904.1"/>
    </source>
</evidence>
<protein>
    <recommendedName>
        <fullName evidence="2">GIR1-like zinc ribbon domain-containing protein</fullName>
    </recommendedName>
</protein>
<organism evidence="4 5">
    <name type="scientific">Helianthus annuus</name>
    <name type="common">Common sunflower</name>
    <dbReference type="NCBI Taxonomy" id="4232"/>
    <lineage>
        <taxon>Eukaryota</taxon>
        <taxon>Viridiplantae</taxon>
        <taxon>Streptophyta</taxon>
        <taxon>Embryophyta</taxon>
        <taxon>Tracheophyta</taxon>
        <taxon>Spermatophyta</taxon>
        <taxon>Magnoliopsida</taxon>
        <taxon>eudicotyledons</taxon>
        <taxon>Gunneridae</taxon>
        <taxon>Pentapetalae</taxon>
        <taxon>asterids</taxon>
        <taxon>campanulids</taxon>
        <taxon>Asterales</taxon>
        <taxon>Asteraceae</taxon>
        <taxon>Asteroideae</taxon>
        <taxon>Heliantheae alliance</taxon>
        <taxon>Heliantheae</taxon>
        <taxon>Helianthus</taxon>
    </lineage>
</organism>
<evidence type="ECO:0000256" key="1">
    <source>
        <dbReference type="SAM" id="MobiDB-lite"/>
    </source>
</evidence>
<evidence type="ECO:0000259" key="2">
    <source>
        <dbReference type="Pfam" id="PF24747"/>
    </source>
</evidence>
<dbReference type="Pfam" id="PF24747">
    <property type="entry name" value="Zn-ribbon_GIR1"/>
    <property type="match status" value="2"/>
</dbReference>
<reference evidence="3" key="3">
    <citation type="submission" date="2020-06" db="EMBL/GenBank/DDBJ databases">
        <title>Helianthus annuus Genome sequencing and assembly Release 2.</title>
        <authorList>
            <person name="Gouzy J."/>
            <person name="Langlade N."/>
            <person name="Munos S."/>
        </authorList>
    </citation>
    <scope>NUCLEOTIDE SEQUENCE</scope>
    <source>
        <tissue evidence="3">Leaves</tissue>
    </source>
</reference>
<dbReference type="Gramene" id="mRNA:HanXRQr2_Chr08g0328381">
    <property type="protein sequence ID" value="mRNA:HanXRQr2_Chr08g0328381"/>
    <property type="gene ID" value="HanXRQr2_Chr08g0328381"/>
</dbReference>
<feature type="domain" description="GIR1-like zinc ribbon" evidence="2">
    <location>
        <begin position="203"/>
        <end position="236"/>
    </location>
</feature>
<accession>A0A251U427</accession>
<dbReference type="PANTHER" id="PTHR33177">
    <property type="entry name" value="PUTATIVE-RELATED"/>
    <property type="match status" value="1"/>
</dbReference>
<proteinExistence type="predicted"/>
<gene>
    <name evidence="4" type="ORF">HannXRQ_Chr08g0217321</name>
    <name evidence="3" type="ORF">HanXRQr2_Chr08g0328381</name>
</gene>
<keyword evidence="5" id="KW-1185">Reference proteome</keyword>
<dbReference type="EMBL" id="MNCJ02000323">
    <property type="protein sequence ID" value="KAF5794465.1"/>
    <property type="molecule type" value="Genomic_DNA"/>
</dbReference>
<name>A0A251U427_HELAN</name>
<evidence type="ECO:0000313" key="3">
    <source>
        <dbReference type="EMBL" id="KAF5794465.1"/>
    </source>
</evidence>
<sequence length="354" mass="40398">MGKTHVNPLKDVTIMQSSRRYINDLNLEPLNENDEFHSNPNFVRGQLEAQENKDLSKKPKFNKGQSNNGLISKSELQHGLMLILMRCINCYLYVMVRHDNPKCPNCHKSDCLLDVLPKGQLKPQDNTDLSKKHKLNKIEMFSMEGIKNNHHVITKPSLKSVYMPGSNRKKETDKQGDSSSPSQHELNHVLTPKSELEHEPEFVLMRCIRCIFYVMVREGNPKCPNCHKSDALLDVLPRDLLKPQENKDSSKKRNPNKLEMVSLKGIDKNCHVINEPSLRSVYMAGSDRKKEADCDSSSLSQHEWNHDPTSKSELGNGPELILMICINCYLYVMVHDGNPKCPNCRKSLMGSVRI</sequence>
<dbReference type="PANTHER" id="PTHR33177:SF74">
    <property type="entry name" value="PROTEIN GL2-INTERACTING REPRESSOR 1"/>
    <property type="match status" value="1"/>
</dbReference>
<feature type="domain" description="GIR1-like zinc ribbon" evidence="2">
    <location>
        <begin position="82"/>
        <end position="116"/>
    </location>
</feature>
<dbReference type="InterPro" id="IPR056440">
    <property type="entry name" value="Zn-ribbon_GIR1"/>
</dbReference>
<dbReference type="AlphaFoldDB" id="A0A251U427"/>
<evidence type="ECO:0000313" key="5">
    <source>
        <dbReference type="Proteomes" id="UP000215914"/>
    </source>
</evidence>